<feature type="transmembrane region" description="Helical" evidence="9">
    <location>
        <begin position="182"/>
        <end position="203"/>
    </location>
</feature>
<feature type="transmembrane region" description="Helical" evidence="9">
    <location>
        <begin position="150"/>
        <end position="170"/>
    </location>
</feature>
<keyword evidence="6 9" id="KW-0472">Membrane</keyword>
<dbReference type="Proteomes" id="UP000237144">
    <property type="component" value="Unassembled WGS sequence"/>
</dbReference>
<sequence>MKHIAGEPSKGMAAAVGMFVAFGGFLFGYDTGYISGVKAMPYFINLYGEPNAAGVREITTATDSLITSILSAGTFFGAILSGQVGTILGRRIGIAAYLVVFCAGVACQTAAKAVPLFAVGRVLAGLGVGGVSCLVPIYQSETAPKQFRGAIVGAYQLFITIGLLIAAVVVERTQSRNDPSCYQIPIGIQFIWAAILGAGLLVLPESPRWLVVRGHDERARRSIARLARLPIDAPYVTDELANIVASVHHERSLGKVSYPELLWRSNESRLPLRVWTGIGFQALQQLSGINGTTFFKNSGIQKPFLITIATNVVNVGMTLPGLWAVDALGRRYTTIYGSAGMAVCQLIVAVTGAAISVTNQAGQKVLVAFTCIYIAHFAAIWGPFAWVITSEIIPNAARSNGVSLTTGSQWLLNFAIGYATPYLVDKGPGKAGLGSNVFFIWGGCCVIGLVFAYFFVAETKGLSLEQIDLLYRNSSVRNSPKYRRQILEENLQDETKGAYLSTVHDKNTGAVGHLEHVDSEKEAV</sequence>
<dbReference type="Gene3D" id="1.20.1250.20">
    <property type="entry name" value="MFS general substrate transporter like domains"/>
    <property type="match status" value="1"/>
</dbReference>
<evidence type="ECO:0000256" key="2">
    <source>
        <dbReference type="ARBA" id="ARBA00010992"/>
    </source>
</evidence>
<accession>A0A2S5B5L3</accession>
<keyword evidence="3 8" id="KW-0813">Transport</keyword>
<feature type="transmembrane region" description="Helical" evidence="9">
    <location>
        <begin position="94"/>
        <end position="111"/>
    </location>
</feature>
<evidence type="ECO:0000256" key="8">
    <source>
        <dbReference type="RuleBase" id="RU003346"/>
    </source>
</evidence>
<keyword evidence="5 9" id="KW-1133">Transmembrane helix</keyword>
<dbReference type="PROSITE" id="PS00217">
    <property type="entry name" value="SUGAR_TRANSPORT_2"/>
    <property type="match status" value="1"/>
</dbReference>
<dbReference type="OrthoDB" id="6612291at2759"/>
<feature type="domain" description="Major facilitator superfamily (MFS) profile" evidence="10">
    <location>
        <begin position="16"/>
        <end position="460"/>
    </location>
</feature>
<evidence type="ECO:0000256" key="9">
    <source>
        <dbReference type="SAM" id="Phobius"/>
    </source>
</evidence>
<reference evidence="11 12" key="1">
    <citation type="journal article" date="2018" name="Front. Microbiol.">
        <title>Prospects for Fungal Bioremediation of Acidic Radioactive Waste Sites: Characterization and Genome Sequence of Rhodotorula taiwanensis MD1149.</title>
        <authorList>
            <person name="Tkavc R."/>
            <person name="Matrosova V.Y."/>
            <person name="Grichenko O.E."/>
            <person name="Gostincar C."/>
            <person name="Volpe R.P."/>
            <person name="Klimenkova P."/>
            <person name="Gaidamakova E.K."/>
            <person name="Zhou C.E."/>
            <person name="Stewart B.J."/>
            <person name="Lyman M.G."/>
            <person name="Malfatti S.A."/>
            <person name="Rubinfeld B."/>
            <person name="Courtot M."/>
            <person name="Singh J."/>
            <person name="Dalgard C.L."/>
            <person name="Hamilton T."/>
            <person name="Frey K.G."/>
            <person name="Gunde-Cimerman N."/>
            <person name="Dugan L."/>
            <person name="Daly M.J."/>
        </authorList>
    </citation>
    <scope>NUCLEOTIDE SEQUENCE [LARGE SCALE GENOMIC DNA]</scope>
    <source>
        <strain evidence="11 12">MD1149</strain>
    </source>
</reference>
<evidence type="ECO:0000256" key="5">
    <source>
        <dbReference type="ARBA" id="ARBA00022989"/>
    </source>
</evidence>
<dbReference type="STRING" id="741276.A0A2S5B5L3"/>
<feature type="transmembrane region" description="Helical" evidence="9">
    <location>
        <begin position="436"/>
        <end position="456"/>
    </location>
</feature>
<evidence type="ECO:0000256" key="7">
    <source>
        <dbReference type="ARBA" id="ARBA00049119"/>
    </source>
</evidence>
<dbReference type="GO" id="GO:0016020">
    <property type="term" value="C:membrane"/>
    <property type="evidence" value="ECO:0007669"/>
    <property type="project" value="UniProtKB-SubCell"/>
</dbReference>
<feature type="transmembrane region" description="Helical" evidence="9">
    <location>
        <begin position="335"/>
        <end position="358"/>
    </location>
</feature>
<evidence type="ECO:0000256" key="4">
    <source>
        <dbReference type="ARBA" id="ARBA00022692"/>
    </source>
</evidence>
<feature type="transmembrane region" description="Helical" evidence="9">
    <location>
        <begin position="65"/>
        <end position="82"/>
    </location>
</feature>
<dbReference type="PANTHER" id="PTHR48022:SF17">
    <property type="entry name" value="HEXOSE TRANSPORTER"/>
    <property type="match status" value="1"/>
</dbReference>
<dbReference type="GO" id="GO:0005351">
    <property type="term" value="F:carbohydrate:proton symporter activity"/>
    <property type="evidence" value="ECO:0007669"/>
    <property type="project" value="TreeGrafter"/>
</dbReference>
<gene>
    <name evidence="11" type="ORF">BMF94_4880</name>
</gene>
<dbReference type="InterPro" id="IPR005828">
    <property type="entry name" value="MFS_sugar_transport-like"/>
</dbReference>
<organism evidence="11 12">
    <name type="scientific">Rhodotorula taiwanensis</name>
    <dbReference type="NCBI Taxonomy" id="741276"/>
    <lineage>
        <taxon>Eukaryota</taxon>
        <taxon>Fungi</taxon>
        <taxon>Dikarya</taxon>
        <taxon>Basidiomycota</taxon>
        <taxon>Pucciniomycotina</taxon>
        <taxon>Microbotryomycetes</taxon>
        <taxon>Sporidiobolales</taxon>
        <taxon>Sporidiobolaceae</taxon>
        <taxon>Rhodotorula</taxon>
    </lineage>
</organism>
<dbReference type="PROSITE" id="PS00216">
    <property type="entry name" value="SUGAR_TRANSPORT_1"/>
    <property type="match status" value="1"/>
</dbReference>
<dbReference type="EMBL" id="PJQD01000059">
    <property type="protein sequence ID" value="POY72073.1"/>
    <property type="molecule type" value="Genomic_DNA"/>
</dbReference>
<comment type="subcellular location">
    <subcellularLocation>
        <location evidence="1">Membrane</location>
        <topology evidence="1">Multi-pass membrane protein</topology>
    </subcellularLocation>
</comment>
<dbReference type="PANTHER" id="PTHR48022">
    <property type="entry name" value="PLASTIDIC GLUCOSE TRANSPORTER 4"/>
    <property type="match status" value="1"/>
</dbReference>
<name>A0A2S5B5L3_9BASI</name>
<dbReference type="PRINTS" id="PR00171">
    <property type="entry name" value="SUGRTRNSPORT"/>
</dbReference>
<keyword evidence="4 9" id="KW-0812">Transmembrane</keyword>
<feature type="transmembrane region" description="Helical" evidence="9">
    <location>
        <begin position="408"/>
        <end position="424"/>
    </location>
</feature>
<dbReference type="InterPro" id="IPR020846">
    <property type="entry name" value="MFS_dom"/>
</dbReference>
<dbReference type="NCBIfam" id="TIGR00879">
    <property type="entry name" value="SP"/>
    <property type="match status" value="1"/>
</dbReference>
<evidence type="ECO:0000256" key="6">
    <source>
        <dbReference type="ARBA" id="ARBA00023136"/>
    </source>
</evidence>
<evidence type="ECO:0000313" key="11">
    <source>
        <dbReference type="EMBL" id="POY72073.1"/>
    </source>
</evidence>
<comment type="catalytic activity">
    <reaction evidence="7">
        <text>myo-inositol(out) + H(+)(out) = myo-inositol(in) + H(+)(in)</text>
        <dbReference type="Rhea" id="RHEA:60364"/>
        <dbReference type="ChEBI" id="CHEBI:15378"/>
        <dbReference type="ChEBI" id="CHEBI:17268"/>
    </reaction>
</comment>
<dbReference type="InterPro" id="IPR003663">
    <property type="entry name" value="Sugar/inositol_transpt"/>
</dbReference>
<evidence type="ECO:0000313" key="12">
    <source>
        <dbReference type="Proteomes" id="UP000237144"/>
    </source>
</evidence>
<evidence type="ECO:0000256" key="3">
    <source>
        <dbReference type="ARBA" id="ARBA00022448"/>
    </source>
</evidence>
<evidence type="ECO:0000259" key="10">
    <source>
        <dbReference type="PROSITE" id="PS50850"/>
    </source>
</evidence>
<protein>
    <recommendedName>
        <fullName evidence="10">Major facilitator superfamily (MFS) profile domain-containing protein</fullName>
    </recommendedName>
</protein>
<dbReference type="AlphaFoldDB" id="A0A2S5B5L3"/>
<feature type="transmembrane region" description="Helical" evidence="9">
    <location>
        <begin position="117"/>
        <end position="138"/>
    </location>
</feature>
<evidence type="ECO:0000256" key="1">
    <source>
        <dbReference type="ARBA" id="ARBA00004141"/>
    </source>
</evidence>
<dbReference type="Pfam" id="PF00083">
    <property type="entry name" value="Sugar_tr"/>
    <property type="match status" value="1"/>
</dbReference>
<keyword evidence="12" id="KW-1185">Reference proteome</keyword>
<proteinExistence type="inferred from homology"/>
<dbReference type="InterPro" id="IPR050360">
    <property type="entry name" value="MFS_Sugar_Transporters"/>
</dbReference>
<feature type="transmembrane region" description="Helical" evidence="9">
    <location>
        <begin position="304"/>
        <end position="323"/>
    </location>
</feature>
<dbReference type="InterPro" id="IPR036259">
    <property type="entry name" value="MFS_trans_sf"/>
</dbReference>
<comment type="caution">
    <text evidence="11">The sequence shown here is derived from an EMBL/GenBank/DDBJ whole genome shotgun (WGS) entry which is preliminary data.</text>
</comment>
<feature type="transmembrane region" description="Helical" evidence="9">
    <location>
        <begin position="12"/>
        <end position="29"/>
    </location>
</feature>
<dbReference type="InterPro" id="IPR005829">
    <property type="entry name" value="Sugar_transporter_CS"/>
</dbReference>
<dbReference type="SUPFAM" id="SSF103473">
    <property type="entry name" value="MFS general substrate transporter"/>
    <property type="match status" value="1"/>
</dbReference>
<comment type="similarity">
    <text evidence="2 8">Belongs to the major facilitator superfamily. Sugar transporter (TC 2.A.1.1) family.</text>
</comment>
<feature type="transmembrane region" description="Helical" evidence="9">
    <location>
        <begin position="365"/>
        <end position="388"/>
    </location>
</feature>
<dbReference type="PROSITE" id="PS50850">
    <property type="entry name" value="MFS"/>
    <property type="match status" value="1"/>
</dbReference>